<dbReference type="Proteomes" id="UP000067626">
    <property type="component" value="Chromosome"/>
</dbReference>
<evidence type="ECO:0000313" key="3">
    <source>
        <dbReference type="Proteomes" id="UP000067626"/>
    </source>
</evidence>
<dbReference type="EMBL" id="CP012159">
    <property type="protein sequence ID" value="AKT38982.1"/>
    <property type="molecule type" value="Genomic_DNA"/>
</dbReference>
<dbReference type="PATRIC" id="fig|52.7.peg.3438"/>
<dbReference type="InterPro" id="IPR000182">
    <property type="entry name" value="GNAT_dom"/>
</dbReference>
<keyword evidence="2" id="KW-0012">Acyltransferase</keyword>
<protein>
    <submittedName>
        <fullName evidence="2">Acetyltransferase</fullName>
        <ecNumber evidence="2">2.3.1.-</ecNumber>
    </submittedName>
</protein>
<dbReference type="InterPro" id="IPR016181">
    <property type="entry name" value="Acyl_CoA_acyltransferase"/>
</dbReference>
<gene>
    <name evidence="2" type="ORF">CMC5_031290</name>
</gene>
<organism evidence="2 3">
    <name type="scientific">Chondromyces crocatus</name>
    <dbReference type="NCBI Taxonomy" id="52"/>
    <lineage>
        <taxon>Bacteria</taxon>
        <taxon>Pseudomonadati</taxon>
        <taxon>Myxococcota</taxon>
        <taxon>Polyangia</taxon>
        <taxon>Polyangiales</taxon>
        <taxon>Polyangiaceae</taxon>
        <taxon>Chondromyces</taxon>
    </lineage>
</organism>
<accession>A0A0K1EE61</accession>
<dbReference type="KEGG" id="ccro:CMC5_031290"/>
<evidence type="ECO:0000313" key="2">
    <source>
        <dbReference type="EMBL" id="AKT38982.1"/>
    </source>
</evidence>
<sequence>MIERSEAALFERIEAFYDAVPRDRAQVESFGPLTLFVADPEGLPLYARPALHAFGAPTVDDIRTVRERQRELDVPEAFEWVQESTPSLGAMIEAEGLTILHAPLMVLEPARLRAFAPSVSTPVRLLDPDRETFAEDLSSFRAIAQVSFAASGMAVGLSGPAERDEVRAPALDVEVTGERVRAKQAAYALAGEGPDGALAGGAFQRAGDVVEIVGVATLPSARRGGLGAAVTAALAREALVSGAALVILSAGSDDVARVYARLGFRRVGTACIAAPVDADVPG</sequence>
<keyword evidence="3" id="KW-1185">Reference proteome</keyword>
<dbReference type="Pfam" id="PF08445">
    <property type="entry name" value="FR47"/>
    <property type="match status" value="1"/>
</dbReference>
<name>A0A0K1EE61_CHOCO</name>
<dbReference type="GO" id="GO:0016747">
    <property type="term" value="F:acyltransferase activity, transferring groups other than amino-acyl groups"/>
    <property type="evidence" value="ECO:0007669"/>
    <property type="project" value="InterPro"/>
</dbReference>
<proteinExistence type="predicted"/>
<dbReference type="InterPro" id="IPR013653">
    <property type="entry name" value="GCN5-like_dom"/>
</dbReference>
<dbReference type="EC" id="2.3.1.-" evidence="2"/>
<evidence type="ECO:0000259" key="1">
    <source>
        <dbReference type="PROSITE" id="PS51186"/>
    </source>
</evidence>
<dbReference type="RefSeq" id="WP_218920270.1">
    <property type="nucleotide sequence ID" value="NZ_CP012159.1"/>
</dbReference>
<dbReference type="AlphaFoldDB" id="A0A0K1EE61"/>
<reference evidence="2 3" key="1">
    <citation type="submission" date="2015-07" db="EMBL/GenBank/DDBJ databases">
        <title>Genome analysis of myxobacterium Chondromyces crocatus Cm c5 reveals a high potential for natural compound synthesis and the genetic basis for the loss of fruiting body formation.</title>
        <authorList>
            <person name="Zaburannyi N."/>
            <person name="Bunk B."/>
            <person name="Maier J."/>
            <person name="Overmann J."/>
            <person name="Mueller R."/>
        </authorList>
    </citation>
    <scope>NUCLEOTIDE SEQUENCE [LARGE SCALE GENOMIC DNA]</scope>
    <source>
        <strain evidence="2 3">Cm c5</strain>
    </source>
</reference>
<dbReference type="SUPFAM" id="SSF55729">
    <property type="entry name" value="Acyl-CoA N-acyltransferases (Nat)"/>
    <property type="match status" value="1"/>
</dbReference>
<dbReference type="STRING" id="52.CMC5_031290"/>
<keyword evidence="2" id="KW-0808">Transferase</keyword>
<feature type="domain" description="N-acetyltransferase" evidence="1">
    <location>
        <begin position="121"/>
        <end position="282"/>
    </location>
</feature>
<dbReference type="Gene3D" id="3.40.630.30">
    <property type="match status" value="1"/>
</dbReference>
<dbReference type="PROSITE" id="PS51186">
    <property type="entry name" value="GNAT"/>
    <property type="match status" value="1"/>
</dbReference>